<comment type="caution">
    <text evidence="1">The sequence shown here is derived from an EMBL/GenBank/DDBJ whole genome shotgun (WGS) entry which is preliminary data.</text>
</comment>
<keyword evidence="2" id="KW-1185">Reference proteome</keyword>
<evidence type="ECO:0000313" key="1">
    <source>
        <dbReference type="EMBL" id="KAK7014311.1"/>
    </source>
</evidence>
<organism evidence="1 2">
    <name type="scientific">Favolaschia claudopus</name>
    <dbReference type="NCBI Taxonomy" id="2862362"/>
    <lineage>
        <taxon>Eukaryota</taxon>
        <taxon>Fungi</taxon>
        <taxon>Dikarya</taxon>
        <taxon>Basidiomycota</taxon>
        <taxon>Agaricomycotina</taxon>
        <taxon>Agaricomycetes</taxon>
        <taxon>Agaricomycetidae</taxon>
        <taxon>Agaricales</taxon>
        <taxon>Marasmiineae</taxon>
        <taxon>Mycenaceae</taxon>
        <taxon>Favolaschia</taxon>
    </lineage>
</organism>
<sequence>MLLSMDADRALVAEKDAEILALEAQILALRAAKELAQSRLDSYTYPVLTMPPEIVSEVFLHFLPPYPDPPSFTGLHSPICLTHICTQWRIIALSTPRLWRAIGLGDRNWPEEGGTALAELWLERSGDLPLSIRVTDYENDYSNGLPFTIFAPLLPHRDRWERLILTICEPTNMLAIDGPMPLLHTLHIVLGEQGLSNPLSIHDVPCLRTLVLDDFGTPSVNLPWSQLTSLALQSIDVDECISILQQIPNLVDCRLRIWVEGMIQGPYPDIPLFCLEALVIEKNSDSDLHFFHSLVTPALRHLEFWEAFSRTVNSECIESLKAFISKSGCTLDELRVTGAQIPYHFYRSAFPQIPSIVLEE</sequence>
<proteinExistence type="predicted"/>
<evidence type="ECO:0000313" key="2">
    <source>
        <dbReference type="Proteomes" id="UP001362999"/>
    </source>
</evidence>
<protein>
    <submittedName>
        <fullName evidence="1">F-box domain-containing protein</fullName>
    </submittedName>
</protein>
<dbReference type="AlphaFoldDB" id="A0AAW0AMV4"/>
<reference evidence="1 2" key="1">
    <citation type="journal article" date="2024" name="J Genomics">
        <title>Draft genome sequencing and assembly of Favolaschia claudopus CIRM-BRFM 2984 isolated from oak limbs.</title>
        <authorList>
            <person name="Navarro D."/>
            <person name="Drula E."/>
            <person name="Chaduli D."/>
            <person name="Cazenave R."/>
            <person name="Ahrendt S."/>
            <person name="Wang J."/>
            <person name="Lipzen A."/>
            <person name="Daum C."/>
            <person name="Barry K."/>
            <person name="Grigoriev I.V."/>
            <person name="Favel A."/>
            <person name="Rosso M.N."/>
            <person name="Martin F."/>
        </authorList>
    </citation>
    <scope>NUCLEOTIDE SEQUENCE [LARGE SCALE GENOMIC DNA]</scope>
    <source>
        <strain evidence="1 2">CIRM-BRFM 2984</strain>
    </source>
</reference>
<gene>
    <name evidence="1" type="ORF">R3P38DRAFT_3003162</name>
</gene>
<accession>A0AAW0AMV4</accession>
<dbReference type="Proteomes" id="UP001362999">
    <property type="component" value="Unassembled WGS sequence"/>
</dbReference>
<dbReference type="EMBL" id="JAWWNJ010000057">
    <property type="protein sequence ID" value="KAK7014311.1"/>
    <property type="molecule type" value="Genomic_DNA"/>
</dbReference>
<name>A0AAW0AMV4_9AGAR</name>